<dbReference type="CDD" id="cd02808">
    <property type="entry name" value="GltS_FMN"/>
    <property type="match status" value="1"/>
</dbReference>
<dbReference type="PANTHER" id="PTHR43819:SF1">
    <property type="entry name" value="ARCHAEAL-TYPE GLUTAMATE SYNTHASE [NADPH]"/>
    <property type="match status" value="1"/>
</dbReference>
<evidence type="ECO:0000259" key="2">
    <source>
        <dbReference type="Pfam" id="PF01645"/>
    </source>
</evidence>
<organism evidence="4 5">
    <name type="scientific">Roseicitreum antarcticum</name>
    <dbReference type="NCBI Taxonomy" id="564137"/>
    <lineage>
        <taxon>Bacteria</taxon>
        <taxon>Pseudomonadati</taxon>
        <taxon>Pseudomonadota</taxon>
        <taxon>Alphaproteobacteria</taxon>
        <taxon>Rhodobacterales</taxon>
        <taxon>Paracoccaceae</taxon>
        <taxon>Roseicitreum</taxon>
    </lineage>
</organism>
<gene>
    <name evidence="4" type="ORF">SAMN04488238_10263</name>
</gene>
<dbReference type="InterPro" id="IPR012312">
    <property type="entry name" value="Hemerythrin-like"/>
</dbReference>
<proteinExistence type="inferred from homology"/>
<dbReference type="InterPro" id="IPR002932">
    <property type="entry name" value="Glu_synthdom"/>
</dbReference>
<dbReference type="Pfam" id="PF01814">
    <property type="entry name" value="Hemerythrin"/>
    <property type="match status" value="1"/>
</dbReference>
<evidence type="ECO:0000259" key="3">
    <source>
        <dbReference type="Pfam" id="PF01814"/>
    </source>
</evidence>
<dbReference type="AlphaFoldDB" id="A0A1H2THY6"/>
<dbReference type="GO" id="GO:0006537">
    <property type="term" value="P:glutamate biosynthetic process"/>
    <property type="evidence" value="ECO:0007669"/>
    <property type="project" value="InterPro"/>
</dbReference>
<dbReference type="Pfam" id="PF01645">
    <property type="entry name" value="Glu_synthase"/>
    <property type="match status" value="1"/>
</dbReference>
<dbReference type="RefSeq" id="WP_317889636.1">
    <property type="nucleotide sequence ID" value="NZ_CP061498.1"/>
</dbReference>
<feature type="domain" description="Glutamate synthase" evidence="2">
    <location>
        <begin position="1"/>
        <end position="96"/>
    </location>
</feature>
<name>A0A1H2THY6_9RHOB</name>
<evidence type="ECO:0000313" key="5">
    <source>
        <dbReference type="Proteomes" id="UP000198539"/>
    </source>
</evidence>
<dbReference type="GO" id="GO:0015930">
    <property type="term" value="F:glutamate synthase activity"/>
    <property type="evidence" value="ECO:0007669"/>
    <property type="project" value="InterPro"/>
</dbReference>
<protein>
    <submittedName>
        <fullName evidence="4">Hemerythrin HHE cation binding domain-containing protein</fullName>
    </submittedName>
</protein>
<dbReference type="EMBL" id="FNOM01000002">
    <property type="protein sequence ID" value="SDW43492.1"/>
    <property type="molecule type" value="Genomic_DNA"/>
</dbReference>
<sequence length="432" mass="47175">MSFGAVSEEAKTALARGAEMAGTGICSGEGGMLPEEQAENRRYFYELTSARSGWDLDLVERVQAFHFKGGQGAKTGTGGHLPGDKVQGRIAEVRGLRMPEDFVKALAMGADAEAVGNSAMQAVGCIAARICNTNNCPVGVATQKPERRKRPDVQVGAERLARYFGASVELTQVLARACGHVSLSEFNPRDLTTRKREMADLSGVRFAGVAGRAPGAWQICTDGPDAASPAFPVRCRKESAMLDTVTTSSTVRPEGLPDEMRLLLDAYPRDSWGAHPGFREKTRQWLGAHRMFRHMAERIRLDAERYLDETLSPEAYAARLSGVGGALVGNLHGHHGWEDHSYFPELSAADPRFDAGLEVLEQDHADLDIVLEAFTRSANRAIKLIQLDETQARDEIGRLHGTAETIEAFLARHLTDEEELAVPIILHHRLRG</sequence>
<dbReference type="Gene3D" id="3.20.20.70">
    <property type="entry name" value="Aldolase class I"/>
    <property type="match status" value="2"/>
</dbReference>
<evidence type="ECO:0000256" key="1">
    <source>
        <dbReference type="ARBA" id="ARBA00009716"/>
    </source>
</evidence>
<feature type="domain" description="Hemerythrin-like" evidence="3">
    <location>
        <begin position="283"/>
        <end position="424"/>
    </location>
</feature>
<dbReference type="STRING" id="564137.SAMN04488238_10263"/>
<dbReference type="InterPro" id="IPR013785">
    <property type="entry name" value="Aldolase_TIM"/>
</dbReference>
<dbReference type="PANTHER" id="PTHR43819">
    <property type="entry name" value="ARCHAEAL-TYPE GLUTAMATE SYNTHASE [NADPH]"/>
    <property type="match status" value="1"/>
</dbReference>
<dbReference type="Proteomes" id="UP000198539">
    <property type="component" value="Unassembled WGS sequence"/>
</dbReference>
<keyword evidence="5" id="KW-1185">Reference proteome</keyword>
<accession>A0A1H2THY6</accession>
<evidence type="ECO:0000313" key="4">
    <source>
        <dbReference type="EMBL" id="SDW43492.1"/>
    </source>
</evidence>
<reference evidence="4 5" key="1">
    <citation type="submission" date="2016-10" db="EMBL/GenBank/DDBJ databases">
        <authorList>
            <person name="de Groot N.N."/>
        </authorList>
    </citation>
    <scope>NUCLEOTIDE SEQUENCE [LARGE SCALE GENOMIC DNA]</scope>
    <source>
        <strain evidence="4 5">CGMCC 1.8894</strain>
    </source>
</reference>
<dbReference type="Gene3D" id="1.20.120.520">
    <property type="entry name" value="nmb1532 protein domain like"/>
    <property type="match status" value="1"/>
</dbReference>
<dbReference type="SUPFAM" id="SSF51395">
    <property type="entry name" value="FMN-linked oxidoreductases"/>
    <property type="match status" value="2"/>
</dbReference>
<comment type="similarity">
    <text evidence="1">Belongs to the glutamate synthase family.</text>
</comment>